<dbReference type="AlphaFoldDB" id="A0A6V7UHF2"/>
<protein>
    <submittedName>
        <fullName evidence="1">Uncharacterized protein</fullName>
    </submittedName>
</protein>
<name>A0A6V7UHF2_MELEN</name>
<proteinExistence type="predicted"/>
<dbReference type="EMBL" id="CAJEWN010000065">
    <property type="protein sequence ID" value="CAD2157203.1"/>
    <property type="molecule type" value="Genomic_DNA"/>
</dbReference>
<evidence type="ECO:0000313" key="2">
    <source>
        <dbReference type="Proteomes" id="UP000580250"/>
    </source>
</evidence>
<gene>
    <name evidence="1" type="ORF">MENT_LOCUS12518</name>
</gene>
<comment type="caution">
    <text evidence="1">The sequence shown here is derived from an EMBL/GenBank/DDBJ whole genome shotgun (WGS) entry which is preliminary data.</text>
</comment>
<accession>A0A6V7UHF2</accession>
<evidence type="ECO:0000313" key="1">
    <source>
        <dbReference type="EMBL" id="CAD2157203.1"/>
    </source>
</evidence>
<reference evidence="1 2" key="1">
    <citation type="submission" date="2020-08" db="EMBL/GenBank/DDBJ databases">
        <authorList>
            <person name="Koutsovoulos G."/>
            <person name="Danchin GJ E."/>
        </authorList>
    </citation>
    <scope>NUCLEOTIDE SEQUENCE [LARGE SCALE GENOMIC DNA]</scope>
</reference>
<sequence length="242" mass="27916">MFASMLIKMVLVVIRNINARKLLKYINTFTSQRGKYHHEKRKHGAGSSADNEAVIGHATNLHEGDYPQYIPEEGLNFVHPAYQSGGHQPFDYSAYTHQGGFTANQENNENEGGLPDHQSHLRLFGKDIYVKNQDSDKNFVEDQGMRHFLHIYILALKRKNNGCFYVHKKSQLEALLSDRGTCQLVDNITKDRYQCLTKKDVHVKEEEQAAEEVHVRKIKERVKCMINEMKIEYLRGTSLLII</sequence>
<dbReference type="Proteomes" id="UP000580250">
    <property type="component" value="Unassembled WGS sequence"/>
</dbReference>
<organism evidence="1 2">
    <name type="scientific">Meloidogyne enterolobii</name>
    <name type="common">Root-knot nematode worm</name>
    <name type="synonym">Meloidogyne mayaguensis</name>
    <dbReference type="NCBI Taxonomy" id="390850"/>
    <lineage>
        <taxon>Eukaryota</taxon>
        <taxon>Metazoa</taxon>
        <taxon>Ecdysozoa</taxon>
        <taxon>Nematoda</taxon>
        <taxon>Chromadorea</taxon>
        <taxon>Rhabditida</taxon>
        <taxon>Tylenchina</taxon>
        <taxon>Tylenchomorpha</taxon>
        <taxon>Tylenchoidea</taxon>
        <taxon>Meloidogynidae</taxon>
        <taxon>Meloidogyninae</taxon>
        <taxon>Meloidogyne</taxon>
    </lineage>
</organism>